<dbReference type="InterPro" id="IPR033120">
    <property type="entry name" value="HOTDOG_ACOT"/>
</dbReference>
<organism evidence="5 6">
    <name type="scientific">Paracoccus lichenicola</name>
    <dbReference type="NCBI Taxonomy" id="2665644"/>
    <lineage>
        <taxon>Bacteria</taxon>
        <taxon>Pseudomonadati</taxon>
        <taxon>Pseudomonadota</taxon>
        <taxon>Alphaproteobacteria</taxon>
        <taxon>Rhodobacterales</taxon>
        <taxon>Paracoccaceae</taxon>
        <taxon>Paracoccus</taxon>
    </lineage>
</organism>
<accession>A0A6L6HMV7</accession>
<comment type="caution">
    <text evidence="5">The sequence shown here is derived from an EMBL/GenBank/DDBJ whole genome shotgun (WGS) entry which is preliminary data.</text>
</comment>
<evidence type="ECO:0000313" key="5">
    <source>
        <dbReference type="EMBL" id="MTD99798.1"/>
    </source>
</evidence>
<dbReference type="GO" id="GO:0005829">
    <property type="term" value="C:cytosol"/>
    <property type="evidence" value="ECO:0007669"/>
    <property type="project" value="TreeGrafter"/>
</dbReference>
<protein>
    <submittedName>
        <fullName evidence="5">Acyl-CoA thioesterase</fullName>
    </submittedName>
</protein>
<feature type="domain" description="HotDog ACOT-type" evidence="4">
    <location>
        <begin position="7"/>
        <end position="116"/>
    </location>
</feature>
<dbReference type="CDD" id="cd03442">
    <property type="entry name" value="BFIT_BACH"/>
    <property type="match status" value="1"/>
</dbReference>
<proteinExistence type="inferred from homology"/>
<gene>
    <name evidence="5" type="ORF">GIY56_05835</name>
</gene>
<evidence type="ECO:0000313" key="6">
    <source>
        <dbReference type="Proteomes" id="UP000481417"/>
    </source>
</evidence>
<dbReference type="InterPro" id="IPR040170">
    <property type="entry name" value="Cytosol_ACT"/>
</dbReference>
<dbReference type="InterPro" id="IPR029069">
    <property type="entry name" value="HotDog_dom_sf"/>
</dbReference>
<dbReference type="Gene3D" id="3.10.129.10">
    <property type="entry name" value="Hotdog Thioesterase"/>
    <property type="match status" value="1"/>
</dbReference>
<dbReference type="GO" id="GO:0009062">
    <property type="term" value="P:fatty acid catabolic process"/>
    <property type="evidence" value="ECO:0007669"/>
    <property type="project" value="TreeGrafter"/>
</dbReference>
<evidence type="ECO:0000256" key="3">
    <source>
        <dbReference type="PROSITE-ProRule" id="PRU01106"/>
    </source>
</evidence>
<keyword evidence="6" id="KW-1185">Reference proteome</keyword>
<keyword evidence="2 3" id="KW-0378">Hydrolase</keyword>
<name>A0A6L6HMV7_9RHOB</name>
<dbReference type="PROSITE" id="PS51770">
    <property type="entry name" value="HOTDOG_ACOT"/>
    <property type="match status" value="1"/>
</dbReference>
<dbReference type="PANTHER" id="PTHR11049">
    <property type="entry name" value="ACYL COENZYME A THIOESTER HYDROLASE"/>
    <property type="match status" value="1"/>
</dbReference>
<dbReference type="Pfam" id="PF03061">
    <property type="entry name" value="4HBT"/>
    <property type="match status" value="1"/>
</dbReference>
<evidence type="ECO:0000259" key="4">
    <source>
        <dbReference type="PROSITE" id="PS51770"/>
    </source>
</evidence>
<dbReference type="Proteomes" id="UP000481417">
    <property type="component" value="Unassembled WGS sequence"/>
</dbReference>
<dbReference type="AlphaFoldDB" id="A0A6L6HMV7"/>
<dbReference type="EMBL" id="WMBT01000002">
    <property type="protein sequence ID" value="MTD99798.1"/>
    <property type="molecule type" value="Genomic_DNA"/>
</dbReference>
<reference evidence="5 6" key="1">
    <citation type="submission" date="2019-11" db="EMBL/GenBank/DDBJ databases">
        <authorList>
            <person name="Lang L."/>
        </authorList>
    </citation>
    <scope>NUCLEOTIDE SEQUENCE [LARGE SCALE GENOMIC DNA]</scope>
    <source>
        <strain evidence="5 6">YIM 132242</strain>
    </source>
</reference>
<dbReference type="SUPFAM" id="SSF54637">
    <property type="entry name" value="Thioesterase/thiol ester dehydrase-isomerase"/>
    <property type="match status" value="1"/>
</dbReference>
<comment type="similarity">
    <text evidence="1">Belongs to the acyl coenzyme A hydrolase family.</text>
</comment>
<dbReference type="InterPro" id="IPR006683">
    <property type="entry name" value="Thioestr_dom"/>
</dbReference>
<dbReference type="PANTHER" id="PTHR11049:SF5">
    <property type="entry name" value="ACYL-COA THIOESTER HYDROLASE YCIA"/>
    <property type="match status" value="1"/>
</dbReference>
<evidence type="ECO:0000256" key="1">
    <source>
        <dbReference type="ARBA" id="ARBA00010458"/>
    </source>
</evidence>
<dbReference type="GO" id="GO:0052816">
    <property type="term" value="F:long-chain fatty acyl-CoA hydrolase activity"/>
    <property type="evidence" value="ECO:0007669"/>
    <property type="project" value="TreeGrafter"/>
</dbReference>
<dbReference type="GO" id="GO:0006637">
    <property type="term" value="P:acyl-CoA metabolic process"/>
    <property type="evidence" value="ECO:0007669"/>
    <property type="project" value="TreeGrafter"/>
</dbReference>
<sequence length="124" mass="12882">MTDWPTPDDRPVILTVARPADAGMGMTVFGGWIMAQFDHAAGRAGRSVAGPCLIRAVHEMVFHAPLPVGSDLAVHARVARIGRTSFTLDLAGIADPDGARVLVATARVVMVATDKAGSPRALAA</sequence>
<dbReference type="RefSeq" id="WP_154763843.1">
    <property type="nucleotide sequence ID" value="NZ_WMBT01000002.1"/>
</dbReference>
<evidence type="ECO:0000256" key="2">
    <source>
        <dbReference type="ARBA" id="ARBA00022801"/>
    </source>
</evidence>